<evidence type="ECO:0000313" key="2">
    <source>
        <dbReference type="EMBL" id="OBA29072.1"/>
    </source>
</evidence>
<name>A0A1B7TJZ4_9ASCO</name>
<sequence>MPEDIDKDSIMEKVAAVGKKNFDLIDKESVNKVLDKWIKIPSDKLYHYIYEKSNKILSSSAVKHSTTESALIENSLNDNFSPPPSSSVLSLKNDDLSNSVVTGLKASWSSVDNISRSAFGYGVSVSKGLFNGTISIFRCPKETLNSIIATTTNACHKLTDKNFYLEFFNSEKFKKPEPSTAGGFLTGSSLVGTGSTTSTNNLSENILLNSKNSSFSNSSSFFNKICKFLAGCGDFALNSVNNNKNLISSFIIAGLVVNEFGIKYSKRQLNNQWNVLSFKEMNKKVVLVLGSMLDPITKVEVEDLLSRGFIVYVASGDVKNSPFNEDFAKRNKSLSMFKKSTDEANDEFDKQSRRSGDILSDSTSEEEEDQVTAKKISDSDWIVSSVECFSNVNATPQDFTRLNYMSSSKKDLAKLGEEIKEKKWKLTSTEDFKDLILNNMMDLIASLYASISIWPDSKIVLFNNSLSKINEKCNTSVNSGSMPSLEILCNNMVETVYDTLVQSDFNNAYLIEIGLLKDINNKNLNYQFLQKMLLQPVPAKGSDNNSTIYTDFLNPVQNLILDKKISTFFYDRSEKNVLYCGDLSNLNRKLTSYLTNMWVLNFILLRKKIYSVSYTILLSISQLWLTTLIKITNFVSLSKDWISKKGEHLLKSKQD</sequence>
<keyword evidence="3" id="KW-1185">Reference proteome</keyword>
<evidence type="ECO:0000256" key="1">
    <source>
        <dbReference type="SAM" id="MobiDB-lite"/>
    </source>
</evidence>
<dbReference type="OrthoDB" id="5308060at2759"/>
<evidence type="ECO:0000313" key="3">
    <source>
        <dbReference type="Proteomes" id="UP000092321"/>
    </source>
</evidence>
<reference evidence="3" key="1">
    <citation type="journal article" date="2016" name="Proc. Natl. Acad. Sci. U.S.A.">
        <title>Comparative genomics of biotechnologically important yeasts.</title>
        <authorList>
            <person name="Riley R."/>
            <person name="Haridas S."/>
            <person name="Wolfe K.H."/>
            <person name="Lopes M.R."/>
            <person name="Hittinger C.T."/>
            <person name="Goeker M."/>
            <person name="Salamov A.A."/>
            <person name="Wisecaver J.H."/>
            <person name="Long T.M."/>
            <person name="Calvey C.H."/>
            <person name="Aerts A.L."/>
            <person name="Barry K.W."/>
            <person name="Choi C."/>
            <person name="Clum A."/>
            <person name="Coughlan A.Y."/>
            <person name="Deshpande S."/>
            <person name="Douglass A.P."/>
            <person name="Hanson S.J."/>
            <person name="Klenk H.-P."/>
            <person name="LaButti K.M."/>
            <person name="Lapidus A."/>
            <person name="Lindquist E.A."/>
            <person name="Lipzen A.M."/>
            <person name="Meier-Kolthoff J.P."/>
            <person name="Ohm R.A."/>
            <person name="Otillar R.P."/>
            <person name="Pangilinan J.L."/>
            <person name="Peng Y."/>
            <person name="Rokas A."/>
            <person name="Rosa C.A."/>
            <person name="Scheuner C."/>
            <person name="Sibirny A.A."/>
            <person name="Slot J.C."/>
            <person name="Stielow J.B."/>
            <person name="Sun H."/>
            <person name="Kurtzman C.P."/>
            <person name="Blackwell M."/>
            <person name="Grigoriev I.V."/>
            <person name="Jeffries T.W."/>
        </authorList>
    </citation>
    <scope>NUCLEOTIDE SEQUENCE [LARGE SCALE GENOMIC DNA]</scope>
    <source>
        <strain evidence="3">NRRL Y-1626</strain>
    </source>
</reference>
<accession>A0A1B7TJZ4</accession>
<organism evidence="2 3">
    <name type="scientific">Hanseniaspora valbyensis NRRL Y-1626</name>
    <dbReference type="NCBI Taxonomy" id="766949"/>
    <lineage>
        <taxon>Eukaryota</taxon>
        <taxon>Fungi</taxon>
        <taxon>Dikarya</taxon>
        <taxon>Ascomycota</taxon>
        <taxon>Saccharomycotina</taxon>
        <taxon>Saccharomycetes</taxon>
        <taxon>Saccharomycodales</taxon>
        <taxon>Saccharomycodaceae</taxon>
        <taxon>Hanseniaspora</taxon>
    </lineage>
</organism>
<dbReference type="AlphaFoldDB" id="A0A1B7TJZ4"/>
<feature type="compositionally biased region" description="Basic and acidic residues" evidence="1">
    <location>
        <begin position="342"/>
        <end position="356"/>
    </location>
</feature>
<gene>
    <name evidence="2" type="ORF">HANVADRAFT_51009</name>
</gene>
<proteinExistence type="predicted"/>
<dbReference type="Proteomes" id="UP000092321">
    <property type="component" value="Unassembled WGS sequence"/>
</dbReference>
<comment type="caution">
    <text evidence="2">The sequence shown here is derived from an EMBL/GenBank/DDBJ whole genome shotgun (WGS) entry which is preliminary data.</text>
</comment>
<dbReference type="EMBL" id="LXPE01000001">
    <property type="protein sequence ID" value="OBA29072.1"/>
    <property type="molecule type" value="Genomic_DNA"/>
</dbReference>
<dbReference type="Pfam" id="PF08643">
    <property type="entry name" value="DUF1776"/>
    <property type="match status" value="1"/>
</dbReference>
<feature type="region of interest" description="Disordered" evidence="1">
    <location>
        <begin position="342"/>
        <end position="371"/>
    </location>
</feature>
<dbReference type="InterPro" id="IPR013952">
    <property type="entry name" value="DUF1776_fun"/>
</dbReference>
<protein>
    <submittedName>
        <fullName evidence="2">Uncharacterized protein</fullName>
    </submittedName>
</protein>